<dbReference type="InParanoid" id="D6WDG7"/>
<evidence type="ECO:0000256" key="1">
    <source>
        <dbReference type="SAM" id="MobiDB-lite"/>
    </source>
</evidence>
<proteinExistence type="predicted"/>
<dbReference type="EMBL" id="KQ971322">
    <property type="protein sequence ID" value="EFA00771.1"/>
    <property type="molecule type" value="Genomic_DNA"/>
</dbReference>
<keyword evidence="3" id="KW-1185">Reference proteome</keyword>
<feature type="region of interest" description="Disordered" evidence="1">
    <location>
        <begin position="34"/>
        <end position="68"/>
    </location>
</feature>
<organism evidence="2 3">
    <name type="scientific">Tribolium castaneum</name>
    <name type="common">Red flour beetle</name>
    <dbReference type="NCBI Taxonomy" id="7070"/>
    <lineage>
        <taxon>Eukaryota</taxon>
        <taxon>Metazoa</taxon>
        <taxon>Ecdysozoa</taxon>
        <taxon>Arthropoda</taxon>
        <taxon>Hexapoda</taxon>
        <taxon>Insecta</taxon>
        <taxon>Pterygota</taxon>
        <taxon>Neoptera</taxon>
        <taxon>Endopterygota</taxon>
        <taxon>Coleoptera</taxon>
        <taxon>Polyphaga</taxon>
        <taxon>Cucujiformia</taxon>
        <taxon>Tenebrionidae</taxon>
        <taxon>Tenebrionidae incertae sedis</taxon>
        <taxon>Tribolium</taxon>
    </lineage>
</organism>
<name>D6WDG7_TRICA</name>
<sequence length="68" mass="8180">MLTQKECWTDFTSPATKKTKGRRFHYVKNQPRALIQRQKHPSEAHDKNSHYQRLDERATHTNLKYKAK</sequence>
<dbReference type="Proteomes" id="UP000007266">
    <property type="component" value="Linkage group 3"/>
</dbReference>
<gene>
    <name evidence="2" type="primary">GLEAN_03657</name>
    <name evidence="2" type="ORF">TcasGA2_TC003657</name>
</gene>
<feature type="compositionally biased region" description="Basic and acidic residues" evidence="1">
    <location>
        <begin position="40"/>
        <end position="59"/>
    </location>
</feature>
<dbReference type="AlphaFoldDB" id="D6WDG7"/>
<evidence type="ECO:0000313" key="3">
    <source>
        <dbReference type="Proteomes" id="UP000007266"/>
    </source>
</evidence>
<reference evidence="2 3" key="1">
    <citation type="journal article" date="2008" name="Nature">
        <title>The genome of the model beetle and pest Tribolium castaneum.</title>
        <authorList>
            <consortium name="Tribolium Genome Sequencing Consortium"/>
            <person name="Richards S."/>
            <person name="Gibbs R.A."/>
            <person name="Weinstock G.M."/>
            <person name="Brown S.J."/>
            <person name="Denell R."/>
            <person name="Beeman R.W."/>
            <person name="Gibbs R."/>
            <person name="Beeman R.W."/>
            <person name="Brown S.J."/>
            <person name="Bucher G."/>
            <person name="Friedrich M."/>
            <person name="Grimmelikhuijzen C.J."/>
            <person name="Klingler M."/>
            <person name="Lorenzen M."/>
            <person name="Richards S."/>
            <person name="Roth S."/>
            <person name="Schroder R."/>
            <person name="Tautz D."/>
            <person name="Zdobnov E.M."/>
            <person name="Muzny D."/>
            <person name="Gibbs R.A."/>
            <person name="Weinstock G.M."/>
            <person name="Attaway T."/>
            <person name="Bell S."/>
            <person name="Buhay C.J."/>
            <person name="Chandrabose M.N."/>
            <person name="Chavez D."/>
            <person name="Clerk-Blankenburg K.P."/>
            <person name="Cree A."/>
            <person name="Dao M."/>
            <person name="Davis C."/>
            <person name="Chacko J."/>
            <person name="Dinh H."/>
            <person name="Dugan-Rocha S."/>
            <person name="Fowler G."/>
            <person name="Garner T.T."/>
            <person name="Garnes J."/>
            <person name="Gnirke A."/>
            <person name="Hawes A."/>
            <person name="Hernandez J."/>
            <person name="Hines S."/>
            <person name="Holder M."/>
            <person name="Hume J."/>
            <person name="Jhangiani S.N."/>
            <person name="Joshi V."/>
            <person name="Khan Z.M."/>
            <person name="Jackson L."/>
            <person name="Kovar C."/>
            <person name="Kowis A."/>
            <person name="Lee S."/>
            <person name="Lewis L.R."/>
            <person name="Margolis J."/>
            <person name="Morgan M."/>
            <person name="Nazareth L.V."/>
            <person name="Nguyen N."/>
            <person name="Okwuonu G."/>
            <person name="Parker D."/>
            <person name="Richards S."/>
            <person name="Ruiz S.J."/>
            <person name="Santibanez J."/>
            <person name="Savard J."/>
            <person name="Scherer S.E."/>
            <person name="Schneider B."/>
            <person name="Sodergren E."/>
            <person name="Tautz D."/>
            <person name="Vattahil S."/>
            <person name="Villasana D."/>
            <person name="White C.S."/>
            <person name="Wright R."/>
            <person name="Park Y."/>
            <person name="Beeman R.W."/>
            <person name="Lord J."/>
            <person name="Oppert B."/>
            <person name="Lorenzen M."/>
            <person name="Brown S."/>
            <person name="Wang L."/>
            <person name="Savard J."/>
            <person name="Tautz D."/>
            <person name="Richards S."/>
            <person name="Weinstock G."/>
            <person name="Gibbs R.A."/>
            <person name="Liu Y."/>
            <person name="Worley K."/>
            <person name="Weinstock G."/>
            <person name="Elsik C.G."/>
            <person name="Reese J.T."/>
            <person name="Elhaik E."/>
            <person name="Landan G."/>
            <person name="Graur D."/>
            <person name="Arensburger P."/>
            <person name="Atkinson P."/>
            <person name="Beeman R.W."/>
            <person name="Beidler J."/>
            <person name="Brown S.J."/>
            <person name="Demuth J.P."/>
            <person name="Drury D.W."/>
            <person name="Du Y.Z."/>
            <person name="Fujiwara H."/>
            <person name="Lorenzen M."/>
            <person name="Maselli V."/>
            <person name="Osanai M."/>
            <person name="Park Y."/>
            <person name="Robertson H.M."/>
            <person name="Tu Z."/>
            <person name="Wang J.J."/>
            <person name="Wang S."/>
            <person name="Richards S."/>
            <person name="Song H."/>
            <person name="Zhang L."/>
            <person name="Sodergren E."/>
            <person name="Werner D."/>
            <person name="Stanke M."/>
            <person name="Morgenstern B."/>
            <person name="Solovyev V."/>
            <person name="Kosarev P."/>
            <person name="Brown G."/>
            <person name="Chen H.C."/>
            <person name="Ermolaeva O."/>
            <person name="Hlavina W."/>
            <person name="Kapustin Y."/>
            <person name="Kiryutin B."/>
            <person name="Kitts P."/>
            <person name="Maglott D."/>
            <person name="Pruitt K."/>
            <person name="Sapojnikov V."/>
            <person name="Souvorov A."/>
            <person name="Mackey A.J."/>
            <person name="Waterhouse R.M."/>
            <person name="Wyder S."/>
            <person name="Zdobnov E.M."/>
            <person name="Zdobnov E.M."/>
            <person name="Wyder S."/>
            <person name="Kriventseva E.V."/>
            <person name="Kadowaki T."/>
            <person name="Bork P."/>
            <person name="Aranda M."/>
            <person name="Bao R."/>
            <person name="Beermann A."/>
            <person name="Berns N."/>
            <person name="Bolognesi R."/>
            <person name="Bonneton F."/>
            <person name="Bopp D."/>
            <person name="Brown S.J."/>
            <person name="Bucher G."/>
            <person name="Butts T."/>
            <person name="Chaumot A."/>
            <person name="Denell R.E."/>
            <person name="Ferrier D.E."/>
            <person name="Friedrich M."/>
            <person name="Gordon C.M."/>
            <person name="Jindra M."/>
            <person name="Klingler M."/>
            <person name="Lan Q."/>
            <person name="Lattorff H.M."/>
            <person name="Laudet V."/>
            <person name="von Levetsow C."/>
            <person name="Liu Z."/>
            <person name="Lutz R."/>
            <person name="Lynch J.A."/>
            <person name="da Fonseca R.N."/>
            <person name="Posnien N."/>
            <person name="Reuter R."/>
            <person name="Roth S."/>
            <person name="Savard J."/>
            <person name="Schinko J.B."/>
            <person name="Schmitt C."/>
            <person name="Schoppmeier M."/>
            <person name="Schroder R."/>
            <person name="Shippy T.D."/>
            <person name="Simonnet F."/>
            <person name="Marques-Souza H."/>
            <person name="Tautz D."/>
            <person name="Tomoyasu Y."/>
            <person name="Trauner J."/>
            <person name="Van der Zee M."/>
            <person name="Vervoort M."/>
            <person name="Wittkopp N."/>
            <person name="Wimmer E.A."/>
            <person name="Yang X."/>
            <person name="Jones A.K."/>
            <person name="Sattelle D.B."/>
            <person name="Ebert P.R."/>
            <person name="Nelson D."/>
            <person name="Scott J.G."/>
            <person name="Beeman R.W."/>
            <person name="Muthukrishnan S."/>
            <person name="Kramer K.J."/>
            <person name="Arakane Y."/>
            <person name="Beeman R.W."/>
            <person name="Zhu Q."/>
            <person name="Hogenkamp D."/>
            <person name="Dixit R."/>
            <person name="Oppert B."/>
            <person name="Jiang H."/>
            <person name="Zou Z."/>
            <person name="Marshall J."/>
            <person name="Elpidina E."/>
            <person name="Vinokurov K."/>
            <person name="Oppert C."/>
            <person name="Zou Z."/>
            <person name="Evans J."/>
            <person name="Lu Z."/>
            <person name="Zhao P."/>
            <person name="Sumathipala N."/>
            <person name="Altincicek B."/>
            <person name="Vilcinskas A."/>
            <person name="Williams M."/>
            <person name="Hultmark D."/>
            <person name="Hetru C."/>
            <person name="Jiang H."/>
            <person name="Grimmelikhuijzen C.J."/>
            <person name="Hauser F."/>
            <person name="Cazzamali G."/>
            <person name="Williamson M."/>
            <person name="Park Y."/>
            <person name="Li B."/>
            <person name="Tanaka Y."/>
            <person name="Predel R."/>
            <person name="Neupert S."/>
            <person name="Schachtner J."/>
            <person name="Verleyen P."/>
            <person name="Raible F."/>
            <person name="Bork P."/>
            <person name="Friedrich M."/>
            <person name="Walden K.K."/>
            <person name="Robertson H.M."/>
            <person name="Angeli S."/>
            <person name="Foret S."/>
            <person name="Bucher G."/>
            <person name="Schuetz S."/>
            <person name="Maleszka R."/>
            <person name="Wimmer E.A."/>
            <person name="Beeman R.W."/>
            <person name="Lorenzen M."/>
            <person name="Tomoyasu Y."/>
            <person name="Miller S.C."/>
            <person name="Grossmann D."/>
            <person name="Bucher G."/>
        </authorList>
    </citation>
    <scope>NUCLEOTIDE SEQUENCE [LARGE SCALE GENOMIC DNA]</scope>
    <source>
        <strain evidence="2 3">Georgia GA2</strain>
    </source>
</reference>
<protein>
    <submittedName>
        <fullName evidence="2">Uncharacterized protein</fullName>
    </submittedName>
</protein>
<dbReference type="HOGENOM" id="CLU_2797244_0_0_1"/>
<evidence type="ECO:0000313" key="2">
    <source>
        <dbReference type="EMBL" id="EFA00771.1"/>
    </source>
</evidence>
<reference evidence="2 3" key="2">
    <citation type="journal article" date="2010" name="Nucleic Acids Res.">
        <title>BeetleBase in 2010: revisions to provide comprehensive genomic information for Tribolium castaneum.</title>
        <authorList>
            <person name="Kim H.S."/>
            <person name="Murphy T."/>
            <person name="Xia J."/>
            <person name="Caragea D."/>
            <person name="Park Y."/>
            <person name="Beeman R.W."/>
            <person name="Lorenzen M.D."/>
            <person name="Butcher S."/>
            <person name="Manak J.R."/>
            <person name="Brown S.J."/>
        </authorList>
    </citation>
    <scope>GENOME REANNOTATION</scope>
    <source>
        <strain evidence="2 3">Georgia GA2</strain>
    </source>
</reference>
<accession>D6WDG7</accession>